<evidence type="ECO:0000256" key="6">
    <source>
        <dbReference type="RuleBase" id="RU003942"/>
    </source>
</evidence>
<accession>A0ABT9WQ60</accession>
<evidence type="ECO:0000256" key="5">
    <source>
        <dbReference type="ARBA" id="ARBA00023136"/>
    </source>
</evidence>
<dbReference type="Gene3D" id="1.10.3730.20">
    <property type="match status" value="1"/>
</dbReference>
<evidence type="ECO:0000256" key="3">
    <source>
        <dbReference type="ARBA" id="ARBA00022692"/>
    </source>
</evidence>
<feature type="transmembrane region" description="Helical" evidence="7">
    <location>
        <begin position="5"/>
        <end position="22"/>
    </location>
</feature>
<evidence type="ECO:0000256" key="4">
    <source>
        <dbReference type="ARBA" id="ARBA00022989"/>
    </source>
</evidence>
<evidence type="ECO:0000313" key="8">
    <source>
        <dbReference type="EMBL" id="MDQ0175340.1"/>
    </source>
</evidence>
<feature type="transmembrane region" description="Helical" evidence="7">
    <location>
        <begin position="83"/>
        <end position="102"/>
    </location>
</feature>
<evidence type="ECO:0000256" key="7">
    <source>
        <dbReference type="SAM" id="Phobius"/>
    </source>
</evidence>
<dbReference type="Pfam" id="PF00893">
    <property type="entry name" value="Multi_Drug_Res"/>
    <property type="match status" value="1"/>
</dbReference>
<keyword evidence="3 6" id="KW-0812">Transmembrane</keyword>
<organism evidence="8 9">
    <name type="scientific">Bacillus chungangensis</name>
    <dbReference type="NCBI Taxonomy" id="587633"/>
    <lineage>
        <taxon>Bacteria</taxon>
        <taxon>Bacillati</taxon>
        <taxon>Bacillota</taxon>
        <taxon>Bacilli</taxon>
        <taxon>Bacillales</taxon>
        <taxon>Bacillaceae</taxon>
        <taxon>Bacillus</taxon>
    </lineage>
</organism>
<reference evidence="8 9" key="1">
    <citation type="submission" date="2023-07" db="EMBL/GenBank/DDBJ databases">
        <title>Genomic Encyclopedia of Type Strains, Phase IV (KMG-IV): sequencing the most valuable type-strain genomes for metagenomic binning, comparative biology and taxonomic classification.</title>
        <authorList>
            <person name="Goeker M."/>
        </authorList>
    </citation>
    <scope>NUCLEOTIDE SEQUENCE [LARGE SCALE GENOMIC DNA]</scope>
    <source>
        <strain evidence="8 9">DSM 23837</strain>
    </source>
</reference>
<sequence length="112" mass="12531">MNKGWIYVLLTSLFEVVWVTLLKTADSVLDWVIIALIAVVDFKILIKACDHLPTGTVYAVFAGFGAVGAVLIDWLFFDGQITVPRLFFVFLMVLAVIGLNLIETKQQKERKA</sequence>
<comment type="similarity">
    <text evidence="6">Belongs to the drug/metabolite transporter (DMT) superfamily. Small multidrug resistance (SMR) (TC 2.A.7.1) family.</text>
</comment>
<feature type="transmembrane region" description="Helical" evidence="7">
    <location>
        <begin position="28"/>
        <end position="46"/>
    </location>
</feature>
<dbReference type="InterPro" id="IPR037185">
    <property type="entry name" value="EmrE-like"/>
</dbReference>
<keyword evidence="9" id="KW-1185">Reference proteome</keyword>
<dbReference type="PANTHER" id="PTHR30561:SF7">
    <property type="entry name" value="GUANIDINIUM EFFLUX SYSTEM SUBUNIT GDNC-RELATED"/>
    <property type="match status" value="1"/>
</dbReference>
<name>A0ABT9WQ60_9BACI</name>
<dbReference type="Proteomes" id="UP001223586">
    <property type="component" value="Unassembled WGS sequence"/>
</dbReference>
<gene>
    <name evidence="8" type="ORF">J2S08_001174</name>
</gene>
<evidence type="ECO:0000313" key="9">
    <source>
        <dbReference type="Proteomes" id="UP001223586"/>
    </source>
</evidence>
<dbReference type="RefSeq" id="WP_370875634.1">
    <property type="nucleotide sequence ID" value="NZ_JAUSTT010000005.1"/>
</dbReference>
<dbReference type="InterPro" id="IPR045324">
    <property type="entry name" value="Small_multidrug_res"/>
</dbReference>
<evidence type="ECO:0000256" key="2">
    <source>
        <dbReference type="ARBA" id="ARBA00022475"/>
    </source>
</evidence>
<dbReference type="SUPFAM" id="SSF103481">
    <property type="entry name" value="Multidrug resistance efflux transporter EmrE"/>
    <property type="match status" value="1"/>
</dbReference>
<evidence type="ECO:0000256" key="1">
    <source>
        <dbReference type="ARBA" id="ARBA00004651"/>
    </source>
</evidence>
<comment type="caution">
    <text evidence="8">The sequence shown here is derived from an EMBL/GenBank/DDBJ whole genome shotgun (WGS) entry which is preliminary data.</text>
</comment>
<keyword evidence="4 7" id="KW-1133">Transmembrane helix</keyword>
<protein>
    <submittedName>
        <fullName evidence="8">Paired small multidrug resistance pump</fullName>
    </submittedName>
</protein>
<keyword evidence="2" id="KW-1003">Cell membrane</keyword>
<feature type="transmembrane region" description="Helical" evidence="7">
    <location>
        <begin position="58"/>
        <end position="77"/>
    </location>
</feature>
<proteinExistence type="inferred from homology"/>
<dbReference type="EMBL" id="JAUSTT010000005">
    <property type="protein sequence ID" value="MDQ0175340.1"/>
    <property type="molecule type" value="Genomic_DNA"/>
</dbReference>
<comment type="subcellular location">
    <subcellularLocation>
        <location evidence="1 6">Cell membrane</location>
        <topology evidence="1 6">Multi-pass membrane protein</topology>
    </subcellularLocation>
</comment>
<dbReference type="InterPro" id="IPR000390">
    <property type="entry name" value="Small_drug/metabolite_transptr"/>
</dbReference>
<keyword evidence="5 7" id="KW-0472">Membrane</keyword>
<dbReference type="PANTHER" id="PTHR30561">
    <property type="entry name" value="SMR FAMILY PROTON-DEPENDENT DRUG EFFLUX TRANSPORTER SUGE"/>
    <property type="match status" value="1"/>
</dbReference>